<comment type="caution">
    <text evidence="1">The sequence shown here is derived from an EMBL/GenBank/DDBJ whole genome shotgun (WGS) entry which is preliminary data.</text>
</comment>
<keyword evidence="2" id="KW-1185">Reference proteome</keyword>
<evidence type="ECO:0000313" key="2">
    <source>
        <dbReference type="Proteomes" id="UP001230649"/>
    </source>
</evidence>
<dbReference type="Proteomes" id="UP001230649">
    <property type="component" value="Unassembled WGS sequence"/>
</dbReference>
<gene>
    <name evidence="1" type="ORF">QFC20_000050</name>
</gene>
<dbReference type="EMBL" id="JASBWS010000001">
    <property type="protein sequence ID" value="KAJ9117772.1"/>
    <property type="molecule type" value="Genomic_DNA"/>
</dbReference>
<organism evidence="1 2">
    <name type="scientific">Naganishia adeliensis</name>
    <dbReference type="NCBI Taxonomy" id="92952"/>
    <lineage>
        <taxon>Eukaryota</taxon>
        <taxon>Fungi</taxon>
        <taxon>Dikarya</taxon>
        <taxon>Basidiomycota</taxon>
        <taxon>Agaricomycotina</taxon>
        <taxon>Tremellomycetes</taxon>
        <taxon>Filobasidiales</taxon>
        <taxon>Filobasidiaceae</taxon>
        <taxon>Naganishia</taxon>
    </lineage>
</organism>
<evidence type="ECO:0000313" key="1">
    <source>
        <dbReference type="EMBL" id="KAJ9117772.1"/>
    </source>
</evidence>
<protein>
    <submittedName>
        <fullName evidence="1">Uncharacterized protein</fullName>
    </submittedName>
</protein>
<reference evidence="1" key="1">
    <citation type="submission" date="2023-04" db="EMBL/GenBank/DDBJ databases">
        <title>Draft Genome sequencing of Naganishia species isolated from polar environments using Oxford Nanopore Technology.</title>
        <authorList>
            <person name="Leo P."/>
            <person name="Venkateswaran K."/>
        </authorList>
    </citation>
    <scope>NUCLEOTIDE SEQUENCE</scope>
    <source>
        <strain evidence="1">MNA-CCFEE 5262</strain>
    </source>
</reference>
<sequence length="198" mass="21850">MFKAKFTQPKTVELEQRRHEPERVHIDTAIAMDAKGSTSNPPAYESVSRGQASQVIIEDRDGKALGPVYDYFLIASSPVFADMLANAKERNVLSLPDSAIDPLSLVKIISGEAGAVHQFQSNSQASLNLYVLAKKYNIVGTHACWINDLLGKYVSDDPFECLAVACEYPTTDWWLVMTAIKGFGPFKRESFENPSSST</sequence>
<proteinExistence type="predicted"/>
<name>A0ACC2X1K4_9TREE</name>
<accession>A0ACC2X1K4</accession>